<feature type="region of interest" description="Disordered" evidence="1">
    <location>
        <begin position="1"/>
        <end position="31"/>
    </location>
</feature>
<keyword evidence="3" id="KW-1185">Reference proteome</keyword>
<feature type="region of interest" description="Disordered" evidence="1">
    <location>
        <begin position="58"/>
        <end position="81"/>
    </location>
</feature>
<organism evidence="2 3">
    <name type="scientific">Melipona bicolor</name>
    <dbReference type="NCBI Taxonomy" id="60889"/>
    <lineage>
        <taxon>Eukaryota</taxon>
        <taxon>Metazoa</taxon>
        <taxon>Ecdysozoa</taxon>
        <taxon>Arthropoda</taxon>
        <taxon>Hexapoda</taxon>
        <taxon>Insecta</taxon>
        <taxon>Pterygota</taxon>
        <taxon>Neoptera</taxon>
        <taxon>Endopterygota</taxon>
        <taxon>Hymenoptera</taxon>
        <taxon>Apocrita</taxon>
        <taxon>Aculeata</taxon>
        <taxon>Apoidea</taxon>
        <taxon>Anthophila</taxon>
        <taxon>Apidae</taxon>
        <taxon>Melipona</taxon>
    </lineage>
</organism>
<dbReference type="AlphaFoldDB" id="A0AA40KNC9"/>
<name>A0AA40KNC9_9HYME</name>
<dbReference type="Proteomes" id="UP001177670">
    <property type="component" value="Unassembled WGS sequence"/>
</dbReference>
<proteinExistence type="predicted"/>
<evidence type="ECO:0000313" key="3">
    <source>
        <dbReference type="Proteomes" id="UP001177670"/>
    </source>
</evidence>
<protein>
    <submittedName>
        <fullName evidence="2">Uncharacterized protein</fullName>
    </submittedName>
</protein>
<reference evidence="2" key="1">
    <citation type="submission" date="2021-10" db="EMBL/GenBank/DDBJ databases">
        <title>Melipona bicolor Genome sequencing and assembly.</title>
        <authorList>
            <person name="Araujo N.S."/>
            <person name="Arias M.C."/>
        </authorList>
    </citation>
    <scope>NUCLEOTIDE SEQUENCE</scope>
    <source>
        <strain evidence="2">USP_2M_L1-L4_2017</strain>
        <tissue evidence="2">Whole body</tissue>
    </source>
</reference>
<gene>
    <name evidence="2" type="ORF">K0M31_004320</name>
</gene>
<comment type="caution">
    <text evidence="2">The sequence shown here is derived from an EMBL/GenBank/DDBJ whole genome shotgun (WGS) entry which is preliminary data.</text>
</comment>
<evidence type="ECO:0000256" key="1">
    <source>
        <dbReference type="SAM" id="MobiDB-lite"/>
    </source>
</evidence>
<sequence length="261" mass="27379">MPSRGGYESPDESVQRDLASNAKPPHEGQIFVNRSPVSRRYDDELLLLVPVLLVVTSGSGSSGRGGGGGGGDGGGGGGDGLGGGGFPIVVVPVVVRSRESYRGGGGGSGGGGGGGGSGGSGGAVRIVLRLVRRRWRGREGKVALEVTRPEEKVGVAGSDNGRIIRVLDARTRGTGESGCRMLVGRRSGSRRLLTESLILVDRVPREYQQSPSRMRVLASTKLVSLSSPTLSEEQEITTLQEPRFPPGRFGKRDLVRRLRRK</sequence>
<dbReference type="EMBL" id="JAHYIQ010000013">
    <property type="protein sequence ID" value="KAK1126696.1"/>
    <property type="molecule type" value="Genomic_DNA"/>
</dbReference>
<feature type="compositionally biased region" description="Gly residues" evidence="1">
    <location>
        <begin position="60"/>
        <end position="81"/>
    </location>
</feature>
<feature type="compositionally biased region" description="Gly residues" evidence="1">
    <location>
        <begin position="102"/>
        <end position="120"/>
    </location>
</feature>
<accession>A0AA40KNC9</accession>
<evidence type="ECO:0000313" key="2">
    <source>
        <dbReference type="EMBL" id="KAK1126696.1"/>
    </source>
</evidence>
<feature type="region of interest" description="Disordered" evidence="1">
    <location>
        <begin position="100"/>
        <end position="120"/>
    </location>
</feature>